<evidence type="ECO:0000313" key="8">
    <source>
        <dbReference type="Proteomes" id="UP000076131"/>
    </source>
</evidence>
<keyword evidence="4 6" id="KW-1133">Transmembrane helix</keyword>
<evidence type="ECO:0000256" key="5">
    <source>
        <dbReference type="ARBA" id="ARBA00023136"/>
    </source>
</evidence>
<keyword evidence="3 6" id="KW-0812">Transmembrane</keyword>
<dbReference type="CDD" id="cd06662">
    <property type="entry name" value="SURF1"/>
    <property type="match status" value="1"/>
</dbReference>
<name>A0A154QG99_9GAMM</name>
<proteinExistence type="inferred from homology"/>
<dbReference type="PANTHER" id="PTHR23427">
    <property type="entry name" value="SURFEIT LOCUS PROTEIN"/>
    <property type="match status" value="1"/>
</dbReference>
<dbReference type="GeneID" id="72425258"/>
<dbReference type="EMBL" id="LVJS01000047">
    <property type="protein sequence ID" value="KZC23320.1"/>
    <property type="molecule type" value="Genomic_DNA"/>
</dbReference>
<dbReference type="STRING" id="416169.RHOFW104T7_14165"/>
<gene>
    <name evidence="7" type="ORF">RHOFW104T7_14165</name>
</gene>
<evidence type="ECO:0000313" key="7">
    <source>
        <dbReference type="EMBL" id="KZC23320.1"/>
    </source>
</evidence>
<sequence>MSGFRRPSWWALLLTVAGALLFVRLGVWQLHRADFKDDLLRRYAAAAAAPLQDFAGVADTPPADGFPRVKVDGHYLADRVYLLDNPKHDRRGGVQVYAPLALDGHSPLLLVDLGFLPGNGSDKPPQVPPLPTGKVSLQGLYVPPPPVGFEMGGNALARQTQWPKSSIFLDPAQVAADLGRGLYPRVLALDPDPAAIYERERNLDFSSMPPARHRAYAFQWFTFALAAVVILLVVHRKRKPRKSDSAKVDDVP</sequence>
<dbReference type="GO" id="GO:0005886">
    <property type="term" value="C:plasma membrane"/>
    <property type="evidence" value="ECO:0007669"/>
    <property type="project" value="UniProtKB-SubCell"/>
</dbReference>
<comment type="subcellular location">
    <subcellularLocation>
        <location evidence="6">Cell membrane</location>
        <topology evidence="6">Multi-pass membrane protein</topology>
    </subcellularLocation>
    <subcellularLocation>
        <location evidence="1">Membrane</location>
    </subcellularLocation>
</comment>
<keyword evidence="6" id="KW-1003">Cell membrane</keyword>
<evidence type="ECO:0000256" key="3">
    <source>
        <dbReference type="ARBA" id="ARBA00022692"/>
    </source>
</evidence>
<keyword evidence="8" id="KW-1185">Reference proteome</keyword>
<reference evidence="7 8" key="1">
    <citation type="journal article" date="2016" name="MBio">
        <title>Lateral Gene Transfer in a Heavy Metal-Contaminated-Groundwater Microbial Community.</title>
        <authorList>
            <person name="Hemme C.L."/>
            <person name="Green S.J."/>
            <person name="Rishishwar L."/>
            <person name="Prakash O."/>
            <person name="Pettenato A."/>
            <person name="Chakraborty R."/>
            <person name="Deutschbauer A.M."/>
            <person name="Van Nostrand J.D."/>
            <person name="Wu L."/>
            <person name="He Z."/>
            <person name="Jordan I.K."/>
            <person name="Hazen T.C."/>
            <person name="Arkin A.P."/>
            <person name="Kostka J.E."/>
            <person name="Zhou J."/>
        </authorList>
    </citation>
    <scope>NUCLEOTIDE SEQUENCE [LARGE SCALE GENOMIC DNA]</scope>
    <source>
        <strain evidence="7 8">FW104-T7</strain>
    </source>
</reference>
<comment type="caution">
    <text evidence="7">The sequence shown here is derived from an EMBL/GenBank/DDBJ whole genome shotgun (WGS) entry which is preliminary data.</text>
</comment>
<accession>A0A154QG99</accession>
<dbReference type="AlphaFoldDB" id="A0A154QG99"/>
<feature type="transmembrane region" description="Helical" evidence="6">
    <location>
        <begin position="216"/>
        <end position="234"/>
    </location>
</feature>
<dbReference type="RefSeq" id="WP_007514057.1">
    <property type="nucleotide sequence ID" value="NZ_LVJS01000047.1"/>
</dbReference>
<protein>
    <recommendedName>
        <fullName evidence="6">SURF1-like protein</fullName>
    </recommendedName>
</protein>
<comment type="caution">
    <text evidence="6">Lacks conserved residue(s) required for the propagation of feature annotation.</text>
</comment>
<evidence type="ECO:0000256" key="4">
    <source>
        <dbReference type="ARBA" id="ARBA00022989"/>
    </source>
</evidence>
<dbReference type="Proteomes" id="UP000076131">
    <property type="component" value="Unassembled WGS sequence"/>
</dbReference>
<organism evidence="7 8">
    <name type="scientific">Rhodanobacter thiooxydans</name>
    <dbReference type="NCBI Taxonomy" id="416169"/>
    <lineage>
        <taxon>Bacteria</taxon>
        <taxon>Pseudomonadati</taxon>
        <taxon>Pseudomonadota</taxon>
        <taxon>Gammaproteobacteria</taxon>
        <taxon>Lysobacterales</taxon>
        <taxon>Rhodanobacteraceae</taxon>
        <taxon>Rhodanobacter</taxon>
    </lineage>
</organism>
<evidence type="ECO:0000256" key="2">
    <source>
        <dbReference type="ARBA" id="ARBA00007165"/>
    </source>
</evidence>
<dbReference type="Pfam" id="PF02104">
    <property type="entry name" value="SURF1"/>
    <property type="match status" value="1"/>
</dbReference>
<evidence type="ECO:0000256" key="6">
    <source>
        <dbReference type="RuleBase" id="RU363076"/>
    </source>
</evidence>
<comment type="similarity">
    <text evidence="2 6">Belongs to the SURF1 family.</text>
</comment>
<evidence type="ECO:0000256" key="1">
    <source>
        <dbReference type="ARBA" id="ARBA00004370"/>
    </source>
</evidence>
<keyword evidence="5 6" id="KW-0472">Membrane</keyword>
<dbReference type="InterPro" id="IPR045214">
    <property type="entry name" value="Surf1/Surf4"/>
</dbReference>
<dbReference type="eggNOG" id="COG3346">
    <property type="taxonomic scope" value="Bacteria"/>
</dbReference>
<dbReference type="PROSITE" id="PS50895">
    <property type="entry name" value="SURF1"/>
    <property type="match status" value="1"/>
</dbReference>
<dbReference type="InterPro" id="IPR002994">
    <property type="entry name" value="Surf1/Shy1"/>
</dbReference>
<dbReference type="PANTHER" id="PTHR23427:SF2">
    <property type="entry name" value="SURFEIT LOCUS PROTEIN 1"/>
    <property type="match status" value="1"/>
</dbReference>